<feature type="non-terminal residue" evidence="1">
    <location>
        <position position="40"/>
    </location>
</feature>
<dbReference type="AlphaFoldDB" id="A0A9N9CAZ8"/>
<proteinExistence type="predicted"/>
<protein>
    <submittedName>
        <fullName evidence="1">2929_t:CDS:1</fullName>
    </submittedName>
</protein>
<dbReference type="Proteomes" id="UP000789405">
    <property type="component" value="Unassembled WGS sequence"/>
</dbReference>
<organism evidence="1 2">
    <name type="scientific">Dentiscutata erythropus</name>
    <dbReference type="NCBI Taxonomy" id="1348616"/>
    <lineage>
        <taxon>Eukaryota</taxon>
        <taxon>Fungi</taxon>
        <taxon>Fungi incertae sedis</taxon>
        <taxon>Mucoromycota</taxon>
        <taxon>Glomeromycotina</taxon>
        <taxon>Glomeromycetes</taxon>
        <taxon>Diversisporales</taxon>
        <taxon>Gigasporaceae</taxon>
        <taxon>Dentiscutata</taxon>
    </lineage>
</organism>
<evidence type="ECO:0000313" key="2">
    <source>
        <dbReference type="Proteomes" id="UP000789405"/>
    </source>
</evidence>
<gene>
    <name evidence="1" type="ORF">DERYTH_LOCUS7239</name>
</gene>
<keyword evidence="2" id="KW-1185">Reference proteome</keyword>
<dbReference type="EMBL" id="CAJVPY010003469">
    <property type="protein sequence ID" value="CAG8592591.1"/>
    <property type="molecule type" value="Genomic_DNA"/>
</dbReference>
<accession>A0A9N9CAZ8</accession>
<comment type="caution">
    <text evidence="1">The sequence shown here is derived from an EMBL/GenBank/DDBJ whole genome shotgun (WGS) entry which is preliminary data.</text>
</comment>
<reference evidence="1" key="1">
    <citation type="submission" date="2021-06" db="EMBL/GenBank/DDBJ databases">
        <authorList>
            <person name="Kallberg Y."/>
            <person name="Tangrot J."/>
            <person name="Rosling A."/>
        </authorList>
    </citation>
    <scope>NUCLEOTIDE SEQUENCE</scope>
    <source>
        <strain evidence="1">MA453B</strain>
    </source>
</reference>
<evidence type="ECO:0000313" key="1">
    <source>
        <dbReference type="EMBL" id="CAG8592591.1"/>
    </source>
</evidence>
<sequence>IKQQKISTNTKDNLIKLIQSLNNEEMKNKIIFKKQYICAN</sequence>
<name>A0A9N9CAZ8_9GLOM</name>